<dbReference type="VEuPathDB" id="FungiDB:CXQ85_000247"/>
<dbReference type="InterPro" id="IPR006571">
    <property type="entry name" value="TLDc_dom"/>
</dbReference>
<proteinExistence type="predicted"/>
<feature type="region of interest" description="Disordered" evidence="1">
    <location>
        <begin position="336"/>
        <end position="357"/>
    </location>
</feature>
<dbReference type="EMBL" id="PKFO01000005">
    <property type="protein sequence ID" value="PVH21275.1"/>
    <property type="molecule type" value="Genomic_DNA"/>
</dbReference>
<evidence type="ECO:0000259" key="2">
    <source>
        <dbReference type="PROSITE" id="PS51886"/>
    </source>
</evidence>
<dbReference type="Pfam" id="PF07534">
    <property type="entry name" value="TLD"/>
    <property type="match status" value="1"/>
</dbReference>
<organism evidence="3 4">
    <name type="scientific">Candidozyma haemuli</name>
    <dbReference type="NCBI Taxonomy" id="45357"/>
    <lineage>
        <taxon>Eukaryota</taxon>
        <taxon>Fungi</taxon>
        <taxon>Dikarya</taxon>
        <taxon>Ascomycota</taxon>
        <taxon>Saccharomycotina</taxon>
        <taxon>Pichiomycetes</taxon>
        <taxon>Metschnikowiaceae</taxon>
        <taxon>Candidozyma</taxon>
    </lineage>
</organism>
<dbReference type="SMART" id="SM00584">
    <property type="entry name" value="TLDc"/>
    <property type="match status" value="1"/>
</dbReference>
<dbReference type="RefSeq" id="XP_025342215.1">
    <property type="nucleotide sequence ID" value="XM_025484000.1"/>
</dbReference>
<dbReference type="STRING" id="45357.A0A2V1ATY8"/>
<dbReference type="Proteomes" id="UP000244309">
    <property type="component" value="Unassembled WGS sequence"/>
</dbReference>
<dbReference type="OrthoDB" id="289228at2759"/>
<feature type="domain" description="TLDc" evidence="2">
    <location>
        <begin position="371"/>
        <end position="607"/>
    </location>
</feature>
<evidence type="ECO:0000313" key="3">
    <source>
        <dbReference type="EMBL" id="PVH21275.1"/>
    </source>
</evidence>
<accession>A0A2V1ATY8</accession>
<dbReference type="GeneID" id="37005580"/>
<dbReference type="PROSITE" id="PS51886">
    <property type="entry name" value="TLDC"/>
    <property type="match status" value="1"/>
</dbReference>
<sequence length="659" mass="74883">MGQIASNEENNDSSKSLVLESFTKEQILKFFQLRCVNLLSKDELSSLASRLNVTSANDPDTAISYSDVAYVLQLSNDKEQDISEVHESFVSAVKFLTRVLGALGTLPFLQDSLRETDEPLTLRKMVIASTVLSGRIRRMLGSKYNYLKLLFLAFSVASGTSSASSSEKNESDPEKSDVANGDDQFVVEAVKIPSHLENDQDDFETSRRIKWDSFGNIKSYDEIDVKQHSMKASDLLNLLTLLLIVSSVPKKSHIEMQAHIQKNIKEKWIEFEDCALTLVRYFDIEIEKSNVRSRSISFEQFSSACQEGIGRFIIDKLAKLVERSILSPIVSDGKITKKEEKEEEEETHQEYSYLKSSPKKSAKKHKFEETRLINEPSISLIALALRNAGSNVKIGTSNLIQLYNGSQSGFSVRSLESKIFKWHAPTIFLVSGKRLKQKTISTNRRYQQFDQEYPRYFLSNENSQRDWQKDSDRLTYAVFVHSPWRSSNKKNFGDEESVIISLSPRFDFHKTKPDPVLQGRSIYFSNLGMGVGFGNDQPVNKNTVRKYLPGNVSLTIEANLEFAVFRHIRSAGPNTTNYFEKSSQRSIEDEDFEDRFMITDLEVWGVGSNKELDEQRKQWEWEEKQAKARQSVNIRNTGEERAFLEMAGLVGNHGAGGSV</sequence>
<dbReference type="AlphaFoldDB" id="A0A2V1ATY8"/>
<keyword evidence="4" id="KW-1185">Reference proteome</keyword>
<reference evidence="3 4" key="1">
    <citation type="submission" date="2017-12" db="EMBL/GenBank/DDBJ databases">
        <title>Genome Sequence of a Multidrug-Resistant Candida haemulonii Isolate from a Patient with Chronic Leg Ulcers in Israel.</title>
        <authorList>
            <person name="Chow N.A."/>
            <person name="Gade L."/>
            <person name="Batra D."/>
            <person name="Rowe L.A."/>
            <person name="Ben-Ami R."/>
            <person name="Loparev V.N."/>
            <person name="Litvintseva A.P."/>
        </authorList>
    </citation>
    <scope>NUCLEOTIDE SEQUENCE [LARGE SCALE GENOMIC DNA]</scope>
    <source>
        <strain evidence="3 4">B11899</strain>
    </source>
</reference>
<gene>
    <name evidence="3" type="ORF">CXQ85_000247</name>
</gene>
<evidence type="ECO:0000313" key="4">
    <source>
        <dbReference type="Proteomes" id="UP000244309"/>
    </source>
</evidence>
<protein>
    <recommendedName>
        <fullName evidence="2">TLDc domain-containing protein</fullName>
    </recommendedName>
</protein>
<name>A0A2V1ATY8_9ASCO</name>
<comment type="caution">
    <text evidence="3">The sequence shown here is derived from an EMBL/GenBank/DDBJ whole genome shotgun (WGS) entry which is preliminary data.</text>
</comment>
<evidence type="ECO:0000256" key="1">
    <source>
        <dbReference type="SAM" id="MobiDB-lite"/>
    </source>
</evidence>